<keyword evidence="4" id="KW-1185">Reference proteome</keyword>
<evidence type="ECO:0000313" key="4">
    <source>
        <dbReference type="Proteomes" id="UP000000740"/>
    </source>
</evidence>
<dbReference type="GO" id="GO:0050538">
    <property type="term" value="F:N-carbamoyl-L-amino-acid hydrolase activity"/>
    <property type="evidence" value="ECO:0007669"/>
    <property type="project" value="UniProtKB-EC"/>
</dbReference>
<dbReference type="GeneID" id="7402416"/>
<dbReference type="InterPro" id="IPR010158">
    <property type="entry name" value="Amidase_Cbmase"/>
</dbReference>
<dbReference type="eggNOG" id="arCOG01109">
    <property type="taxonomic scope" value="Archaea"/>
</dbReference>
<dbReference type="Gene3D" id="3.30.70.360">
    <property type="match status" value="1"/>
</dbReference>
<dbReference type="SUPFAM" id="SSF53187">
    <property type="entry name" value="Zn-dependent exopeptidases"/>
    <property type="match status" value="1"/>
</dbReference>
<dbReference type="KEGG" id="hla:Hlac_3270"/>
<proteinExistence type="predicted"/>
<name>B9LWF5_HALLT</name>
<dbReference type="Gene3D" id="3.40.630.10">
    <property type="entry name" value="Zn peptidases"/>
    <property type="match status" value="1"/>
</dbReference>
<keyword evidence="1 3" id="KW-0378">Hydrolase</keyword>
<reference evidence="3 4" key="1">
    <citation type="journal article" date="2016" name="Stand. Genomic Sci.">
        <title>Complete genome sequence of the Antarctic Halorubrum lacusprofundi type strain ACAM 34.</title>
        <authorList>
            <person name="Anderson I.J."/>
            <person name="DasSarma P."/>
            <person name="Lucas S."/>
            <person name="Copeland A."/>
            <person name="Lapidus A."/>
            <person name="Del Rio T.G."/>
            <person name="Tice H."/>
            <person name="Dalin E."/>
            <person name="Bruce D.C."/>
            <person name="Goodwin L."/>
            <person name="Pitluck S."/>
            <person name="Sims D."/>
            <person name="Brettin T.S."/>
            <person name="Detter J.C."/>
            <person name="Han C.S."/>
            <person name="Larimer F."/>
            <person name="Hauser L."/>
            <person name="Land M."/>
            <person name="Ivanova N."/>
            <person name="Richardson P."/>
            <person name="Cavicchioli R."/>
            <person name="DasSarma S."/>
            <person name="Woese C.R."/>
            <person name="Kyrpides N.C."/>
        </authorList>
    </citation>
    <scope>NUCLEOTIDE SEQUENCE [LARGE SCALE GENOMIC DNA]</scope>
    <source>
        <strain evidence="4">ATCC 49239 / DSM 5036 / JCM 8891 / ACAM 34</strain>
    </source>
</reference>
<dbReference type="GO" id="GO:0016813">
    <property type="term" value="F:hydrolase activity, acting on carbon-nitrogen (but not peptide) bonds, in linear amidines"/>
    <property type="evidence" value="ECO:0007669"/>
    <property type="project" value="InterPro"/>
</dbReference>
<dbReference type="EC" id="3.5.1.87" evidence="3"/>
<dbReference type="InterPro" id="IPR036264">
    <property type="entry name" value="Bact_exopeptidase_dim_dom"/>
</dbReference>
<dbReference type="EMBL" id="CP001367">
    <property type="protein sequence ID" value="ACM58796.1"/>
    <property type="molecule type" value="Genomic_DNA"/>
</dbReference>
<feature type="region of interest" description="Disordered" evidence="2">
    <location>
        <begin position="1"/>
        <end position="37"/>
    </location>
</feature>
<organism evidence="3 4">
    <name type="scientific">Halorubrum lacusprofundi (strain ATCC 49239 / DSM 5036 / JCM 8891 / ACAM 34)</name>
    <dbReference type="NCBI Taxonomy" id="416348"/>
    <lineage>
        <taxon>Archaea</taxon>
        <taxon>Methanobacteriati</taxon>
        <taxon>Methanobacteriota</taxon>
        <taxon>Stenosarchaea group</taxon>
        <taxon>Halobacteria</taxon>
        <taxon>Halobacteriales</taxon>
        <taxon>Haloferacaceae</taxon>
        <taxon>Halorubrum</taxon>
    </lineage>
</organism>
<dbReference type="PANTHER" id="PTHR32494">
    <property type="entry name" value="ALLANTOATE DEIMINASE-RELATED"/>
    <property type="match status" value="1"/>
</dbReference>
<dbReference type="AlphaFoldDB" id="B9LWF5"/>
<dbReference type="InterPro" id="IPR002933">
    <property type="entry name" value="Peptidase_M20"/>
</dbReference>
<keyword evidence="3" id="KW-0614">Plasmid</keyword>
<dbReference type="PIRSF" id="PIRSF001235">
    <property type="entry name" value="Amidase_carbamoylase"/>
    <property type="match status" value="1"/>
</dbReference>
<dbReference type="CDD" id="cd03884">
    <property type="entry name" value="M20_bAS"/>
    <property type="match status" value="1"/>
</dbReference>
<dbReference type="HOGENOM" id="CLU_024588_6_0_2"/>
<dbReference type="SUPFAM" id="SSF55031">
    <property type="entry name" value="Bacterial exopeptidase dimerisation domain"/>
    <property type="match status" value="1"/>
</dbReference>
<dbReference type="PANTHER" id="PTHR32494:SF5">
    <property type="entry name" value="ALLANTOATE AMIDOHYDROLASE"/>
    <property type="match status" value="1"/>
</dbReference>
<evidence type="ECO:0000256" key="2">
    <source>
        <dbReference type="SAM" id="MobiDB-lite"/>
    </source>
</evidence>
<dbReference type="RefSeq" id="WP_012660013.1">
    <property type="nucleotide sequence ID" value="NC_012030.1"/>
</dbReference>
<evidence type="ECO:0000313" key="3">
    <source>
        <dbReference type="EMBL" id="ACM58796.1"/>
    </source>
</evidence>
<sequence>MSADLPVDGDRLRQDIERTAEFGAVESDDGRGRTALPADEANGQARDYLVDQLEAAGLDIRIDAVGNIAGRWTPPSADSDAAAVAAGSHLDSVPRGGIFDGPLGVFAALEGVRAIQESTLEPTRPIEVVCFTGEEGTRFADGVLGSTVATGKRSVGEMLTMTDGTVTLETALQNVGYHGTDRIDASEWDTWLELHIEQTTRLRDAGIPLGIVTDITGTARCHVTIEGEPDHSGTTSMSERRDALAAASELVLAVESCASDMAAEGTGTAVGTVGHLSVDPNTVNVVPGGVSLRIDLRSTDRPEIKTQLDTVRDSLADIEAQRDLSTTFDCTYDIPPTPLSERCRRTVADAAHDQGVETTSVYSGAGHDTMQVADVTDAALLFVASQNGHSHSPKERADWDDCTTATRVLADSLARLASTNDQRPLNPQDKC</sequence>
<gene>
    <name evidence="3" type="ordered locus">Hlac_3270</name>
</gene>
<feature type="compositionally biased region" description="Basic and acidic residues" evidence="2">
    <location>
        <begin position="8"/>
        <end position="20"/>
    </location>
</feature>
<dbReference type="Pfam" id="PF01546">
    <property type="entry name" value="Peptidase_M20"/>
    <property type="match status" value="1"/>
</dbReference>
<protein>
    <submittedName>
        <fullName evidence="3">Amidase, hydantoinase/carbamoylase family</fullName>
        <ecNumber evidence="3">3.5.1.87</ecNumber>
    </submittedName>
</protein>
<accession>B9LWF5</accession>
<dbReference type="NCBIfam" id="TIGR01879">
    <property type="entry name" value="hydantase"/>
    <property type="match status" value="1"/>
</dbReference>
<evidence type="ECO:0000256" key="1">
    <source>
        <dbReference type="ARBA" id="ARBA00022801"/>
    </source>
</evidence>
<dbReference type="Proteomes" id="UP000000740">
    <property type="component" value="Plasmid pHLAC01"/>
</dbReference>
<geneLocation type="plasmid" evidence="3 4">
    <name>pHLAC01</name>
</geneLocation>